<keyword evidence="1" id="KW-0805">Transcription regulation</keyword>
<dbReference type="Pfam" id="PF12833">
    <property type="entry name" value="HTH_18"/>
    <property type="match status" value="1"/>
</dbReference>
<evidence type="ECO:0000313" key="5">
    <source>
        <dbReference type="EMBL" id="KAA8883859.1"/>
    </source>
</evidence>
<dbReference type="InterPro" id="IPR018060">
    <property type="entry name" value="HTH_AraC"/>
</dbReference>
<keyword evidence="2" id="KW-0238">DNA-binding</keyword>
<dbReference type="PROSITE" id="PS01124">
    <property type="entry name" value="HTH_ARAC_FAMILY_2"/>
    <property type="match status" value="1"/>
</dbReference>
<comment type="caution">
    <text evidence="5">The sequence shown here is derived from an EMBL/GenBank/DDBJ whole genome shotgun (WGS) entry which is preliminary data.</text>
</comment>
<keyword evidence="6" id="KW-1185">Reference proteome</keyword>
<protein>
    <submittedName>
        <fullName evidence="5">Helix-turn-helix domain-containing protein</fullName>
    </submittedName>
</protein>
<dbReference type="PRINTS" id="PR00032">
    <property type="entry name" value="HTHARAC"/>
</dbReference>
<dbReference type="SMART" id="SM00342">
    <property type="entry name" value="HTH_ARAC"/>
    <property type="match status" value="1"/>
</dbReference>
<gene>
    <name evidence="5" type="ORF">F3087_37000</name>
</gene>
<evidence type="ECO:0000256" key="3">
    <source>
        <dbReference type="ARBA" id="ARBA00023163"/>
    </source>
</evidence>
<keyword evidence="3" id="KW-0804">Transcription</keyword>
<evidence type="ECO:0000256" key="2">
    <source>
        <dbReference type="ARBA" id="ARBA00023125"/>
    </source>
</evidence>
<feature type="domain" description="HTH araC/xylS-type" evidence="4">
    <location>
        <begin position="218"/>
        <end position="319"/>
    </location>
</feature>
<dbReference type="InterPro" id="IPR009057">
    <property type="entry name" value="Homeodomain-like_sf"/>
</dbReference>
<dbReference type="OrthoDB" id="9799345at2"/>
<evidence type="ECO:0000259" key="4">
    <source>
        <dbReference type="PROSITE" id="PS01124"/>
    </source>
</evidence>
<dbReference type="Pfam" id="PF14525">
    <property type="entry name" value="AraC_binding_2"/>
    <property type="match status" value="1"/>
</dbReference>
<proteinExistence type="predicted"/>
<reference evidence="5 6" key="1">
    <citation type="submission" date="2019-09" db="EMBL/GenBank/DDBJ databases">
        <authorList>
            <person name="Wang X."/>
        </authorList>
    </citation>
    <scope>NUCLEOTIDE SEQUENCE [LARGE SCALE GENOMIC DNA]</scope>
    <source>
        <strain evidence="5 6">CICC 11023</strain>
    </source>
</reference>
<evidence type="ECO:0000313" key="6">
    <source>
        <dbReference type="Proteomes" id="UP000323876"/>
    </source>
</evidence>
<dbReference type="InterPro" id="IPR050204">
    <property type="entry name" value="AraC_XylS_family_regulators"/>
</dbReference>
<name>A0A5N0E623_9NOCA</name>
<evidence type="ECO:0000256" key="1">
    <source>
        <dbReference type="ARBA" id="ARBA00023015"/>
    </source>
</evidence>
<dbReference type="SUPFAM" id="SSF46689">
    <property type="entry name" value="Homeodomain-like"/>
    <property type="match status" value="1"/>
</dbReference>
<dbReference type="InterPro" id="IPR020449">
    <property type="entry name" value="Tscrpt_reg_AraC-type_HTH"/>
</dbReference>
<dbReference type="EMBL" id="VXLC01000025">
    <property type="protein sequence ID" value="KAA8883859.1"/>
    <property type="molecule type" value="Genomic_DNA"/>
</dbReference>
<accession>A0A5N0E623</accession>
<dbReference type="Proteomes" id="UP000323876">
    <property type="component" value="Unassembled WGS sequence"/>
</dbReference>
<dbReference type="AlphaFoldDB" id="A0A5N0E623"/>
<dbReference type="PANTHER" id="PTHR46796">
    <property type="entry name" value="HTH-TYPE TRANSCRIPTIONAL ACTIVATOR RHAS-RELATED"/>
    <property type="match status" value="1"/>
</dbReference>
<dbReference type="GO" id="GO:0003700">
    <property type="term" value="F:DNA-binding transcription factor activity"/>
    <property type="evidence" value="ECO:0007669"/>
    <property type="project" value="InterPro"/>
</dbReference>
<dbReference type="GO" id="GO:0043565">
    <property type="term" value="F:sequence-specific DNA binding"/>
    <property type="evidence" value="ECO:0007669"/>
    <property type="project" value="InterPro"/>
</dbReference>
<sequence>MPGTAPNADSAMVQACAGQHEAMTILTRIDSAPVDHAEADSPLDMVVDDPTTFRGRVRGHAAGELVFAEVSAIAHRGVGTVRDESYYKVLVPVRGHCLLSQAGRQVRLAPNDVAVLDMSLPYSVLFDTACQLRVVVLPSRVLRLPATGVDAITATALSRRHPATALLPTLLAGMSTRTGEFGTVELLRLADTVIDLVTTVLAAHAGEDPAATAHGVLPRVKTFLEDHLDDPDLSPAMAAAAAHLSLGYLHKLFRAEGATVCGWIRQRRLECCRADLTDPALYELTVAAVAARRGFVDAAHFSRLFKLTYGVPPREYRILHGLGNFPAE</sequence>
<organism evidence="5 6">
    <name type="scientific">Nocardia colli</name>
    <dbReference type="NCBI Taxonomy" id="2545717"/>
    <lineage>
        <taxon>Bacteria</taxon>
        <taxon>Bacillati</taxon>
        <taxon>Actinomycetota</taxon>
        <taxon>Actinomycetes</taxon>
        <taxon>Mycobacteriales</taxon>
        <taxon>Nocardiaceae</taxon>
        <taxon>Nocardia</taxon>
    </lineage>
</organism>
<dbReference type="InterPro" id="IPR035418">
    <property type="entry name" value="AraC-bd_2"/>
</dbReference>
<dbReference type="Gene3D" id="1.10.10.60">
    <property type="entry name" value="Homeodomain-like"/>
    <property type="match status" value="1"/>
</dbReference>
<dbReference type="PANTHER" id="PTHR46796:SF6">
    <property type="entry name" value="ARAC SUBFAMILY"/>
    <property type="match status" value="1"/>
</dbReference>